<name>A0AAV7KXG3_PLEWA</name>
<evidence type="ECO:0000313" key="3">
    <source>
        <dbReference type="Proteomes" id="UP001066276"/>
    </source>
</evidence>
<evidence type="ECO:0000256" key="1">
    <source>
        <dbReference type="SAM" id="MobiDB-lite"/>
    </source>
</evidence>
<protein>
    <submittedName>
        <fullName evidence="2">Uncharacterized protein</fullName>
    </submittedName>
</protein>
<feature type="region of interest" description="Disordered" evidence="1">
    <location>
        <begin position="1"/>
        <end position="26"/>
    </location>
</feature>
<proteinExistence type="predicted"/>
<reference evidence="2" key="1">
    <citation type="journal article" date="2022" name="bioRxiv">
        <title>Sequencing and chromosome-scale assembly of the giantPleurodeles waltlgenome.</title>
        <authorList>
            <person name="Brown T."/>
            <person name="Elewa A."/>
            <person name="Iarovenko S."/>
            <person name="Subramanian E."/>
            <person name="Araus A.J."/>
            <person name="Petzold A."/>
            <person name="Susuki M."/>
            <person name="Suzuki K.-i.T."/>
            <person name="Hayashi T."/>
            <person name="Toyoda A."/>
            <person name="Oliveira C."/>
            <person name="Osipova E."/>
            <person name="Leigh N.D."/>
            <person name="Simon A."/>
            <person name="Yun M.H."/>
        </authorList>
    </citation>
    <scope>NUCLEOTIDE SEQUENCE</scope>
    <source>
        <strain evidence="2">20211129_DDA</strain>
        <tissue evidence="2">Liver</tissue>
    </source>
</reference>
<comment type="caution">
    <text evidence="2">The sequence shown here is derived from an EMBL/GenBank/DDBJ whole genome shotgun (WGS) entry which is preliminary data.</text>
</comment>
<dbReference type="Proteomes" id="UP001066276">
    <property type="component" value="Chromosome 12"/>
</dbReference>
<dbReference type="AlphaFoldDB" id="A0AAV7KXG3"/>
<gene>
    <name evidence="2" type="ORF">NDU88_003048</name>
</gene>
<organism evidence="2 3">
    <name type="scientific">Pleurodeles waltl</name>
    <name type="common">Iberian ribbed newt</name>
    <dbReference type="NCBI Taxonomy" id="8319"/>
    <lineage>
        <taxon>Eukaryota</taxon>
        <taxon>Metazoa</taxon>
        <taxon>Chordata</taxon>
        <taxon>Craniata</taxon>
        <taxon>Vertebrata</taxon>
        <taxon>Euteleostomi</taxon>
        <taxon>Amphibia</taxon>
        <taxon>Batrachia</taxon>
        <taxon>Caudata</taxon>
        <taxon>Salamandroidea</taxon>
        <taxon>Salamandridae</taxon>
        <taxon>Pleurodelinae</taxon>
        <taxon>Pleurodeles</taxon>
    </lineage>
</organism>
<accession>A0AAV7KXG3</accession>
<evidence type="ECO:0000313" key="2">
    <source>
        <dbReference type="EMBL" id="KAJ1082885.1"/>
    </source>
</evidence>
<dbReference type="EMBL" id="JANPWB010000016">
    <property type="protein sequence ID" value="KAJ1082885.1"/>
    <property type="molecule type" value="Genomic_DNA"/>
</dbReference>
<keyword evidence="3" id="KW-1185">Reference proteome</keyword>
<sequence length="181" mass="18894">MSEARSGPHGNRRPGSEPGELLLPPPVDLLPRSDRVWVVCPAGEAGLRAAPSITTRVAVRARVWDCKQTPGPGSALPSRPSSWLSPGLEDRVGRGVAWLRTERVHGLAVGPTSVPLWQTCCGVALQGGLWTGGEGAVLSTSPVPPGGWQDGAAQADNHVAGEHHSAIHYSYSIAIVPDKTG</sequence>